<gene>
    <name evidence="6" type="ORF">OFUS_LOCUS15542</name>
</gene>
<dbReference type="OrthoDB" id="2132067at2759"/>
<dbReference type="PRINTS" id="PR00237">
    <property type="entry name" value="GPCRRHODOPSN"/>
</dbReference>
<dbReference type="AlphaFoldDB" id="A0A8J1UUK1"/>
<evidence type="ECO:0000256" key="4">
    <source>
        <dbReference type="ARBA" id="ARBA00022989"/>
    </source>
</evidence>
<organism evidence="6 7">
    <name type="scientific">Owenia fusiformis</name>
    <name type="common">Polychaete worm</name>
    <dbReference type="NCBI Taxonomy" id="6347"/>
    <lineage>
        <taxon>Eukaryota</taxon>
        <taxon>Metazoa</taxon>
        <taxon>Spiralia</taxon>
        <taxon>Lophotrochozoa</taxon>
        <taxon>Annelida</taxon>
        <taxon>Polychaeta</taxon>
        <taxon>Sedentaria</taxon>
        <taxon>Canalipalpata</taxon>
        <taxon>Sabellida</taxon>
        <taxon>Oweniida</taxon>
        <taxon>Oweniidae</taxon>
        <taxon>Owenia</taxon>
    </lineage>
</organism>
<dbReference type="Pfam" id="PF00001">
    <property type="entry name" value="7tm_1"/>
    <property type="match status" value="1"/>
</dbReference>
<name>A0A8J1UUK1_OWEFU</name>
<keyword evidence="5" id="KW-0472">Membrane</keyword>
<accession>A0A8J1UUK1</accession>
<sequence length="201" mass="23668">YNHDWASEDDDECRMLGILHLELFQFIALPQFFLIAFVIIFLYIKIFHLAYVQSKIMEKEFLMVNRIHRSGIKSVKKFKKDVSLSKTAVIVLGLFLGSWLPFIIILVLQVYGNMVTDNFLITLRGFATLLAICNSGMNPIIYASRMRDFRIEFKKILNIKQNQVDVLKQTISTGHIHEWHNLLRFRHRVFLLLQPKKENIQ</sequence>
<evidence type="ECO:0000313" key="6">
    <source>
        <dbReference type="EMBL" id="CAH1790328.1"/>
    </source>
</evidence>
<feature type="non-terminal residue" evidence="6">
    <location>
        <position position="1"/>
    </location>
</feature>
<evidence type="ECO:0000256" key="5">
    <source>
        <dbReference type="ARBA" id="ARBA00023136"/>
    </source>
</evidence>
<keyword evidence="2" id="KW-1003">Cell membrane</keyword>
<dbReference type="Proteomes" id="UP000749559">
    <property type="component" value="Unassembled WGS sequence"/>
</dbReference>
<protein>
    <submittedName>
        <fullName evidence="6">Uncharacterized protein</fullName>
    </submittedName>
</protein>
<dbReference type="SUPFAM" id="SSF81321">
    <property type="entry name" value="Family A G protein-coupled receptor-like"/>
    <property type="match status" value="1"/>
</dbReference>
<keyword evidence="3" id="KW-0812">Transmembrane</keyword>
<dbReference type="PANTHER" id="PTHR22750">
    <property type="entry name" value="G-PROTEIN COUPLED RECEPTOR"/>
    <property type="match status" value="1"/>
</dbReference>
<evidence type="ECO:0000256" key="1">
    <source>
        <dbReference type="ARBA" id="ARBA00004651"/>
    </source>
</evidence>
<dbReference type="GO" id="GO:0005886">
    <property type="term" value="C:plasma membrane"/>
    <property type="evidence" value="ECO:0007669"/>
    <property type="project" value="UniProtKB-SubCell"/>
</dbReference>
<keyword evidence="4" id="KW-1133">Transmembrane helix</keyword>
<dbReference type="InterPro" id="IPR017452">
    <property type="entry name" value="GPCR_Rhodpsn_7TM"/>
</dbReference>
<dbReference type="InterPro" id="IPR000276">
    <property type="entry name" value="GPCR_Rhodpsn"/>
</dbReference>
<dbReference type="GO" id="GO:0004930">
    <property type="term" value="F:G protein-coupled receptor activity"/>
    <property type="evidence" value="ECO:0007669"/>
    <property type="project" value="InterPro"/>
</dbReference>
<dbReference type="PROSITE" id="PS50262">
    <property type="entry name" value="G_PROTEIN_RECEP_F1_2"/>
    <property type="match status" value="1"/>
</dbReference>
<dbReference type="EMBL" id="CAIIXF020000007">
    <property type="protein sequence ID" value="CAH1790328.1"/>
    <property type="molecule type" value="Genomic_DNA"/>
</dbReference>
<reference evidence="6" key="1">
    <citation type="submission" date="2022-03" db="EMBL/GenBank/DDBJ databases">
        <authorList>
            <person name="Martin C."/>
        </authorList>
    </citation>
    <scope>NUCLEOTIDE SEQUENCE</scope>
</reference>
<proteinExistence type="predicted"/>
<evidence type="ECO:0000256" key="2">
    <source>
        <dbReference type="ARBA" id="ARBA00022475"/>
    </source>
</evidence>
<dbReference type="Gene3D" id="1.20.1070.10">
    <property type="entry name" value="Rhodopsin 7-helix transmembrane proteins"/>
    <property type="match status" value="1"/>
</dbReference>
<evidence type="ECO:0000256" key="3">
    <source>
        <dbReference type="ARBA" id="ARBA00022692"/>
    </source>
</evidence>
<keyword evidence="7" id="KW-1185">Reference proteome</keyword>
<comment type="subcellular location">
    <subcellularLocation>
        <location evidence="1">Cell membrane</location>
        <topology evidence="1">Multi-pass membrane protein</topology>
    </subcellularLocation>
</comment>
<comment type="caution">
    <text evidence="6">The sequence shown here is derived from an EMBL/GenBank/DDBJ whole genome shotgun (WGS) entry which is preliminary data.</text>
</comment>
<evidence type="ECO:0000313" key="7">
    <source>
        <dbReference type="Proteomes" id="UP000749559"/>
    </source>
</evidence>